<reference evidence="1 2" key="1">
    <citation type="submission" date="2019-06" db="EMBL/GenBank/DDBJ databases">
        <title>Description of Kitasatospora acidophila sp. nov. isolated from pine grove soil, and reclassification of Streptomyces novaecaesareae to Kitasatospora novaeceasareae comb. nov.</title>
        <authorList>
            <person name="Kim M.J."/>
        </authorList>
    </citation>
    <scope>NUCLEOTIDE SEQUENCE [LARGE SCALE GENOMIC DNA]</scope>
    <source>
        <strain evidence="1 2">MMS16-CNU292</strain>
    </source>
</reference>
<dbReference type="Gene3D" id="3.30.1540.10">
    <property type="entry name" value="formyl-coa transferase, domain 3"/>
    <property type="match status" value="1"/>
</dbReference>
<protein>
    <submittedName>
        <fullName evidence="1">Carnitine dehydratase</fullName>
    </submittedName>
</protein>
<gene>
    <name evidence="1" type="ORF">E6W39_11555</name>
</gene>
<keyword evidence="2" id="KW-1185">Reference proteome</keyword>
<dbReference type="SUPFAM" id="SSF89796">
    <property type="entry name" value="CoA-transferase family III (CaiB/BaiF)"/>
    <property type="match status" value="2"/>
</dbReference>
<name>A0A540W185_9ACTN</name>
<proteinExistence type="predicted"/>
<evidence type="ECO:0000313" key="2">
    <source>
        <dbReference type="Proteomes" id="UP000319103"/>
    </source>
</evidence>
<dbReference type="InterPro" id="IPR003673">
    <property type="entry name" value="CoA-Trfase_fam_III"/>
</dbReference>
<dbReference type="EMBL" id="VIGB01000003">
    <property type="protein sequence ID" value="TQF02778.1"/>
    <property type="molecule type" value="Genomic_DNA"/>
</dbReference>
<organism evidence="1 2">
    <name type="scientific">Kitasatospora acidiphila</name>
    <dbReference type="NCBI Taxonomy" id="2567942"/>
    <lineage>
        <taxon>Bacteria</taxon>
        <taxon>Bacillati</taxon>
        <taxon>Actinomycetota</taxon>
        <taxon>Actinomycetes</taxon>
        <taxon>Kitasatosporales</taxon>
        <taxon>Streptomycetaceae</taxon>
        <taxon>Kitasatospora</taxon>
    </lineage>
</organism>
<dbReference type="InterPro" id="IPR023606">
    <property type="entry name" value="CoA-Trfase_III_dom_1_sf"/>
</dbReference>
<sequence>MDRRRLYVYTYLSLYLRKARVRTTVGNTPGDRVTRGPGGPQLPFPISTLQETAMPDTPRPEAEPEFDLIAHLDDVLDGIGLSRDDAVAAVEVTGEDPIMKSVARLGASIGVPLLAVGTGVATIAKQRGGESQTLALDLNKAVHSLSPFMTGWTKLNGYLPNLGEVTLTEGGSEVMMGERLISPLMFDMYQARGGRWVVPTCPFPHQRDAFLQLLGVPHDKAAVTAAIAGWDAFELEEACAEKNIALCVVRTEEEFRAHPQGRAVLTEPLITIEKIADSDPEPFTLADVPLAGLRVLQDTKVIAGMVVGRTLAEHGADVLHVNGPHEYEQDINWAEVGLGMRSARVDIKEPAGAEVFRRHLGEADVFIENRRGSAMERAGFGPKDAAALRPGVVYCSLNAYGHTGPWAERAGFDQEGLAFTGYMVKEGSEEQPQFPPTGILNDFIMGYFAAAGVLAALVRRATEGGSYHVKLSLARTSAWYPTLGLLDKESIDFDGAPHRLAAPELMTADTPLGELVHLAPPVQYSRTPSSYPEPVLIPRGSSKPEWLPR</sequence>
<dbReference type="OrthoDB" id="9058532at2"/>
<dbReference type="AlphaFoldDB" id="A0A540W185"/>
<dbReference type="PANTHER" id="PTHR48228">
    <property type="entry name" value="SUCCINYL-COA--D-CITRAMALATE COA-TRANSFERASE"/>
    <property type="match status" value="1"/>
</dbReference>
<dbReference type="PANTHER" id="PTHR48228:SF4">
    <property type="entry name" value="BLR3030 PROTEIN"/>
    <property type="match status" value="1"/>
</dbReference>
<dbReference type="Gene3D" id="3.40.50.10540">
    <property type="entry name" value="Crotonobetainyl-coa:carnitine coa-transferase, domain 1"/>
    <property type="match status" value="2"/>
</dbReference>
<dbReference type="InterPro" id="IPR044855">
    <property type="entry name" value="CoA-Trfase_III_dom3_sf"/>
</dbReference>
<dbReference type="GO" id="GO:0003824">
    <property type="term" value="F:catalytic activity"/>
    <property type="evidence" value="ECO:0007669"/>
    <property type="project" value="InterPro"/>
</dbReference>
<dbReference type="InterPro" id="IPR050509">
    <property type="entry name" value="CoA-transferase_III"/>
</dbReference>
<comment type="caution">
    <text evidence="1">The sequence shown here is derived from an EMBL/GenBank/DDBJ whole genome shotgun (WGS) entry which is preliminary data.</text>
</comment>
<accession>A0A540W185</accession>
<evidence type="ECO:0000313" key="1">
    <source>
        <dbReference type="EMBL" id="TQF02778.1"/>
    </source>
</evidence>
<dbReference type="Proteomes" id="UP000319103">
    <property type="component" value="Unassembled WGS sequence"/>
</dbReference>
<dbReference type="Pfam" id="PF02515">
    <property type="entry name" value="CoA_transf_3"/>
    <property type="match status" value="1"/>
</dbReference>